<feature type="transmembrane region" description="Helical" evidence="2">
    <location>
        <begin position="20"/>
        <end position="38"/>
    </location>
</feature>
<keyword evidence="4" id="KW-1185">Reference proteome</keyword>
<evidence type="ECO:0000256" key="1">
    <source>
        <dbReference type="SAM" id="MobiDB-lite"/>
    </source>
</evidence>
<dbReference type="Proteomes" id="UP001215598">
    <property type="component" value="Unassembled WGS sequence"/>
</dbReference>
<dbReference type="AlphaFoldDB" id="A0AAD7IS06"/>
<feature type="region of interest" description="Disordered" evidence="1">
    <location>
        <begin position="46"/>
        <end position="75"/>
    </location>
</feature>
<gene>
    <name evidence="3" type="ORF">B0H16DRAFT_1725602</name>
</gene>
<protein>
    <submittedName>
        <fullName evidence="3">Uncharacterized protein</fullName>
    </submittedName>
</protein>
<keyword evidence="2" id="KW-0812">Transmembrane</keyword>
<name>A0AAD7IS06_9AGAR</name>
<dbReference type="EMBL" id="JARKIB010000073">
    <property type="protein sequence ID" value="KAJ7748409.1"/>
    <property type="molecule type" value="Genomic_DNA"/>
</dbReference>
<organism evidence="3 4">
    <name type="scientific">Mycena metata</name>
    <dbReference type="NCBI Taxonomy" id="1033252"/>
    <lineage>
        <taxon>Eukaryota</taxon>
        <taxon>Fungi</taxon>
        <taxon>Dikarya</taxon>
        <taxon>Basidiomycota</taxon>
        <taxon>Agaricomycotina</taxon>
        <taxon>Agaricomycetes</taxon>
        <taxon>Agaricomycetidae</taxon>
        <taxon>Agaricales</taxon>
        <taxon>Marasmiineae</taxon>
        <taxon>Mycenaceae</taxon>
        <taxon>Mycena</taxon>
    </lineage>
</organism>
<evidence type="ECO:0000313" key="4">
    <source>
        <dbReference type="Proteomes" id="UP001215598"/>
    </source>
</evidence>
<sequence length="75" mass="8497">MDNKGNDPLQRVRPLQARRIRVIAISLPILLLSGYTLFERLANQQPQKNIARPIPGRNSNESFKAPGGESKEETW</sequence>
<evidence type="ECO:0000256" key="2">
    <source>
        <dbReference type="SAM" id="Phobius"/>
    </source>
</evidence>
<proteinExistence type="predicted"/>
<reference evidence="3" key="1">
    <citation type="submission" date="2023-03" db="EMBL/GenBank/DDBJ databases">
        <title>Massive genome expansion in bonnet fungi (Mycena s.s.) driven by repeated elements and novel gene families across ecological guilds.</title>
        <authorList>
            <consortium name="Lawrence Berkeley National Laboratory"/>
            <person name="Harder C.B."/>
            <person name="Miyauchi S."/>
            <person name="Viragh M."/>
            <person name="Kuo A."/>
            <person name="Thoen E."/>
            <person name="Andreopoulos B."/>
            <person name="Lu D."/>
            <person name="Skrede I."/>
            <person name="Drula E."/>
            <person name="Henrissat B."/>
            <person name="Morin E."/>
            <person name="Kohler A."/>
            <person name="Barry K."/>
            <person name="LaButti K."/>
            <person name="Morin E."/>
            <person name="Salamov A."/>
            <person name="Lipzen A."/>
            <person name="Mereny Z."/>
            <person name="Hegedus B."/>
            <person name="Baldrian P."/>
            <person name="Stursova M."/>
            <person name="Weitz H."/>
            <person name="Taylor A."/>
            <person name="Grigoriev I.V."/>
            <person name="Nagy L.G."/>
            <person name="Martin F."/>
            <person name="Kauserud H."/>
        </authorList>
    </citation>
    <scope>NUCLEOTIDE SEQUENCE</scope>
    <source>
        <strain evidence="3">CBHHK182m</strain>
    </source>
</reference>
<comment type="caution">
    <text evidence="3">The sequence shown here is derived from an EMBL/GenBank/DDBJ whole genome shotgun (WGS) entry which is preliminary data.</text>
</comment>
<keyword evidence="2" id="KW-1133">Transmembrane helix</keyword>
<keyword evidence="2" id="KW-0472">Membrane</keyword>
<evidence type="ECO:0000313" key="3">
    <source>
        <dbReference type="EMBL" id="KAJ7748409.1"/>
    </source>
</evidence>
<accession>A0AAD7IS06</accession>